<evidence type="ECO:0000313" key="2">
    <source>
        <dbReference type="EMBL" id="PFG15675.1"/>
    </source>
</evidence>
<dbReference type="PROSITE" id="PS50995">
    <property type="entry name" value="HTH_MARR_2"/>
    <property type="match status" value="1"/>
</dbReference>
<dbReference type="Proteomes" id="UP000226079">
    <property type="component" value="Unassembled WGS sequence"/>
</dbReference>
<dbReference type="InterPro" id="IPR000835">
    <property type="entry name" value="HTH_MarR-typ"/>
</dbReference>
<feature type="domain" description="HTH marR-type" evidence="1">
    <location>
        <begin position="5"/>
        <end position="142"/>
    </location>
</feature>
<proteinExistence type="predicted"/>
<dbReference type="OrthoDB" id="8635520at2"/>
<evidence type="ECO:0000313" key="3">
    <source>
        <dbReference type="Proteomes" id="UP000226079"/>
    </source>
</evidence>
<dbReference type="GO" id="GO:0006950">
    <property type="term" value="P:response to stress"/>
    <property type="evidence" value="ECO:0007669"/>
    <property type="project" value="TreeGrafter"/>
</dbReference>
<dbReference type="SUPFAM" id="SSF46785">
    <property type="entry name" value="Winged helix' DNA-binding domain"/>
    <property type="match status" value="1"/>
</dbReference>
<name>A0A2A9CNL2_9ACTN</name>
<gene>
    <name evidence="2" type="ORF">ATK74_0195</name>
</gene>
<protein>
    <submittedName>
        <fullName evidence="2">DNA-binding MarR family transcriptional regulator</fullName>
    </submittedName>
</protein>
<dbReference type="InterPro" id="IPR036390">
    <property type="entry name" value="WH_DNA-bd_sf"/>
</dbReference>
<dbReference type="PANTHER" id="PTHR33164:SF43">
    <property type="entry name" value="HTH-TYPE TRANSCRIPTIONAL REPRESSOR YETL"/>
    <property type="match status" value="1"/>
</dbReference>
<dbReference type="PANTHER" id="PTHR33164">
    <property type="entry name" value="TRANSCRIPTIONAL REGULATOR, MARR FAMILY"/>
    <property type="match status" value="1"/>
</dbReference>
<dbReference type="EMBL" id="PDJC01000001">
    <property type="protein sequence ID" value="PFG15675.1"/>
    <property type="molecule type" value="Genomic_DNA"/>
</dbReference>
<evidence type="ECO:0000259" key="1">
    <source>
        <dbReference type="PROSITE" id="PS50995"/>
    </source>
</evidence>
<dbReference type="SMART" id="SM00347">
    <property type="entry name" value="HTH_MARR"/>
    <property type="match status" value="1"/>
</dbReference>
<dbReference type="Pfam" id="PF12802">
    <property type="entry name" value="MarR_2"/>
    <property type="match status" value="1"/>
</dbReference>
<dbReference type="RefSeq" id="WP_098459286.1">
    <property type="nucleotide sequence ID" value="NZ_PDJC01000001.1"/>
</dbReference>
<accession>A0A2A9CNL2</accession>
<dbReference type="PRINTS" id="PR00598">
    <property type="entry name" value="HTHMARR"/>
</dbReference>
<dbReference type="GO" id="GO:0003677">
    <property type="term" value="F:DNA binding"/>
    <property type="evidence" value="ECO:0007669"/>
    <property type="project" value="UniProtKB-KW"/>
</dbReference>
<dbReference type="AlphaFoldDB" id="A0A2A9CNL2"/>
<reference evidence="2 3" key="1">
    <citation type="submission" date="2017-10" db="EMBL/GenBank/DDBJ databases">
        <title>Sequencing the genomes of 1000 actinobacteria strains.</title>
        <authorList>
            <person name="Klenk H.-P."/>
        </authorList>
    </citation>
    <scope>NUCLEOTIDE SEQUENCE [LARGE SCALE GENOMIC DNA]</scope>
    <source>
        <strain evidence="2 3">DSM 15597</strain>
    </source>
</reference>
<dbReference type="InterPro" id="IPR036388">
    <property type="entry name" value="WH-like_DNA-bd_sf"/>
</dbReference>
<dbReference type="GO" id="GO:0003700">
    <property type="term" value="F:DNA-binding transcription factor activity"/>
    <property type="evidence" value="ECO:0007669"/>
    <property type="project" value="InterPro"/>
</dbReference>
<dbReference type="InterPro" id="IPR039422">
    <property type="entry name" value="MarR/SlyA-like"/>
</dbReference>
<sequence>MADLENEITELITRIAMRQRQRISAVGDGFDLGGLTPHQARIVGFIEANEANDLIARDISDVTGARAASVSALLAGLEADGWVERRTDPSDSRRKTLHVTPKARDLVKHFEAGVRAQGRVRLSTLTPEEGEQLKMLLTKVDQALTD</sequence>
<keyword evidence="3" id="KW-1185">Reference proteome</keyword>
<comment type="caution">
    <text evidence="2">The sequence shown here is derived from an EMBL/GenBank/DDBJ whole genome shotgun (WGS) entry which is preliminary data.</text>
</comment>
<keyword evidence="2" id="KW-0238">DNA-binding</keyword>
<dbReference type="Gene3D" id="1.10.10.10">
    <property type="entry name" value="Winged helix-like DNA-binding domain superfamily/Winged helix DNA-binding domain"/>
    <property type="match status" value="1"/>
</dbReference>
<organism evidence="2 3">
    <name type="scientific">Propionicimonas paludicola</name>
    <dbReference type="NCBI Taxonomy" id="185243"/>
    <lineage>
        <taxon>Bacteria</taxon>
        <taxon>Bacillati</taxon>
        <taxon>Actinomycetota</taxon>
        <taxon>Actinomycetes</taxon>
        <taxon>Propionibacteriales</taxon>
        <taxon>Nocardioidaceae</taxon>
        <taxon>Propionicimonas</taxon>
    </lineage>
</organism>